<accession>A0A853F978</accession>
<dbReference type="Proteomes" id="UP000580517">
    <property type="component" value="Unassembled WGS sequence"/>
</dbReference>
<feature type="signal peptide" evidence="1">
    <location>
        <begin position="1"/>
        <end position="24"/>
    </location>
</feature>
<proteinExistence type="predicted"/>
<evidence type="ECO:0000313" key="3">
    <source>
        <dbReference type="Proteomes" id="UP000580517"/>
    </source>
</evidence>
<sequence>MRKTKLNFVASALMSILLSGQATATKIPYSLQAAEHDKEFQAALEKLSRKDCKLVIQYMRRIDLATVIPTVEAPPSDVDLSEAIASQKAVNEEKEKAKKSADDVLAQLKEAVVF</sequence>
<keyword evidence="3" id="KW-1185">Reference proteome</keyword>
<feature type="chain" id="PRO_5032522975" evidence="1">
    <location>
        <begin position="25"/>
        <end position="114"/>
    </location>
</feature>
<gene>
    <name evidence="2" type="ORF">H0A68_07140</name>
</gene>
<dbReference type="AlphaFoldDB" id="A0A853F978"/>
<dbReference type="EMBL" id="JACCEW010000002">
    <property type="protein sequence ID" value="NYT36643.1"/>
    <property type="molecule type" value="Genomic_DNA"/>
</dbReference>
<evidence type="ECO:0000313" key="2">
    <source>
        <dbReference type="EMBL" id="NYT36643.1"/>
    </source>
</evidence>
<evidence type="ECO:0000256" key="1">
    <source>
        <dbReference type="SAM" id="SignalP"/>
    </source>
</evidence>
<keyword evidence="1" id="KW-0732">Signal</keyword>
<name>A0A853F978_9BURK</name>
<reference evidence="2 3" key="1">
    <citation type="submission" date="2020-07" db="EMBL/GenBank/DDBJ databases">
        <title>Taxonomic revisions and descriptions of new bacterial species based on genomic comparisons in the high-G+C-content subgroup of the family Alcaligenaceae.</title>
        <authorList>
            <person name="Szabo A."/>
            <person name="Felfoldi T."/>
        </authorList>
    </citation>
    <scope>NUCLEOTIDE SEQUENCE [LARGE SCALE GENOMIC DNA]</scope>
    <source>
        <strain evidence="2 3">DSM 25264</strain>
    </source>
</reference>
<organism evidence="2 3">
    <name type="scientific">Allopusillimonas soli</name>
    <dbReference type="NCBI Taxonomy" id="659016"/>
    <lineage>
        <taxon>Bacteria</taxon>
        <taxon>Pseudomonadati</taxon>
        <taxon>Pseudomonadota</taxon>
        <taxon>Betaproteobacteria</taxon>
        <taxon>Burkholderiales</taxon>
        <taxon>Alcaligenaceae</taxon>
        <taxon>Allopusillimonas</taxon>
    </lineage>
</organism>
<dbReference type="RefSeq" id="WP_129968597.1">
    <property type="nucleotide sequence ID" value="NZ_JACCEW010000002.1"/>
</dbReference>
<comment type="caution">
    <text evidence="2">The sequence shown here is derived from an EMBL/GenBank/DDBJ whole genome shotgun (WGS) entry which is preliminary data.</text>
</comment>
<protein>
    <submittedName>
        <fullName evidence="2">Uncharacterized protein</fullName>
    </submittedName>
</protein>